<dbReference type="InterPro" id="IPR000843">
    <property type="entry name" value="HTH_LacI"/>
</dbReference>
<dbReference type="Pfam" id="PF13377">
    <property type="entry name" value="Peripla_BP_3"/>
    <property type="match status" value="1"/>
</dbReference>
<dbReference type="CDD" id="cd01392">
    <property type="entry name" value="HTH_LacI"/>
    <property type="match status" value="1"/>
</dbReference>
<sequence>MSTKPPTLTDVAKFAGVSLSTVSRVVEDSTKVTAATRDKVKAAMQEIGYYGNAAARQLVSGSSSTIGIITSSTSHYGYSRTIEGIEAEARKAGTATLIAVADNESDEAVRQAISIVVSQNPAGVLILDFDDIGSAVLGAIPKHLATVAVTSAGRTNPEVVSICIDDYAGGYNLGKHLISQGHRSIFMIGPNDFPQQGTRSDGVAKALREARLPQYPSFQADDWFPASGYKVATEILENYGERVTAIICGNDELAVGAMRAIAEKNLRVPQDVSCAGFDDHHVSAYLPTALTTIRQDFKQLGTNAYQLLTEVITDKEAPPKMTVIEPTLIARESTGEANLNRGF</sequence>
<proteinExistence type="predicted"/>
<evidence type="ECO:0000256" key="1">
    <source>
        <dbReference type="ARBA" id="ARBA00023015"/>
    </source>
</evidence>
<evidence type="ECO:0000313" key="5">
    <source>
        <dbReference type="EMBL" id="XBH20390.1"/>
    </source>
</evidence>
<evidence type="ECO:0000256" key="2">
    <source>
        <dbReference type="ARBA" id="ARBA00023125"/>
    </source>
</evidence>
<dbReference type="PROSITE" id="PS50932">
    <property type="entry name" value="HTH_LACI_2"/>
    <property type="match status" value="1"/>
</dbReference>
<dbReference type="GO" id="GO:0003700">
    <property type="term" value="F:DNA-binding transcription factor activity"/>
    <property type="evidence" value="ECO:0007669"/>
    <property type="project" value="TreeGrafter"/>
</dbReference>
<name>A0AAU7DTI8_9MICO</name>
<evidence type="ECO:0000256" key="3">
    <source>
        <dbReference type="ARBA" id="ARBA00023163"/>
    </source>
</evidence>
<dbReference type="Gene3D" id="1.10.260.40">
    <property type="entry name" value="lambda repressor-like DNA-binding domains"/>
    <property type="match status" value="1"/>
</dbReference>
<dbReference type="PANTHER" id="PTHR30146">
    <property type="entry name" value="LACI-RELATED TRANSCRIPTIONAL REPRESSOR"/>
    <property type="match status" value="1"/>
</dbReference>
<protein>
    <submittedName>
        <fullName evidence="5">LacI family DNA-binding transcriptional regulator</fullName>
    </submittedName>
</protein>
<accession>A0AAU7DTI8</accession>
<dbReference type="SMART" id="SM00354">
    <property type="entry name" value="HTH_LACI"/>
    <property type="match status" value="1"/>
</dbReference>
<dbReference type="SUPFAM" id="SSF47413">
    <property type="entry name" value="lambda repressor-like DNA-binding domains"/>
    <property type="match status" value="1"/>
</dbReference>
<gene>
    <name evidence="5" type="ORF">V5R04_09030</name>
</gene>
<dbReference type="EMBL" id="CP146203">
    <property type="protein sequence ID" value="XBH20390.1"/>
    <property type="molecule type" value="Genomic_DNA"/>
</dbReference>
<dbReference type="Pfam" id="PF00356">
    <property type="entry name" value="LacI"/>
    <property type="match status" value="1"/>
</dbReference>
<reference evidence="5" key="1">
    <citation type="submission" date="2024-02" db="EMBL/GenBank/DDBJ databases">
        <title>Tomenella chthoni gen. nov. sp. nov., a member of the family Jonesiaceae isolated from bat guano.</title>
        <authorList>
            <person name="Miller S.L."/>
            <person name="King J."/>
            <person name="Sankaranarayanan K."/>
            <person name="Lawson P.A."/>
        </authorList>
    </citation>
    <scope>NUCLEOTIDE SEQUENCE</scope>
    <source>
        <strain evidence="5">BS-20</strain>
    </source>
</reference>
<keyword evidence="3" id="KW-0804">Transcription</keyword>
<dbReference type="InterPro" id="IPR028082">
    <property type="entry name" value="Peripla_BP_I"/>
</dbReference>
<keyword evidence="2 5" id="KW-0238">DNA-binding</keyword>
<dbReference type="PROSITE" id="PS00356">
    <property type="entry name" value="HTH_LACI_1"/>
    <property type="match status" value="1"/>
</dbReference>
<evidence type="ECO:0000259" key="4">
    <source>
        <dbReference type="PROSITE" id="PS50932"/>
    </source>
</evidence>
<dbReference type="PANTHER" id="PTHR30146:SF109">
    <property type="entry name" value="HTH-TYPE TRANSCRIPTIONAL REGULATOR GALS"/>
    <property type="match status" value="1"/>
</dbReference>
<organism evidence="5">
    <name type="scientific">Jonesiaceae bacterium BS-20</name>
    <dbReference type="NCBI Taxonomy" id="3120821"/>
    <lineage>
        <taxon>Bacteria</taxon>
        <taxon>Bacillati</taxon>
        <taxon>Actinomycetota</taxon>
        <taxon>Actinomycetes</taxon>
        <taxon>Micrococcales</taxon>
        <taxon>Jonesiaceae</taxon>
    </lineage>
</organism>
<feature type="domain" description="HTH lacI-type" evidence="4">
    <location>
        <begin position="6"/>
        <end position="60"/>
    </location>
</feature>
<dbReference type="SUPFAM" id="SSF53822">
    <property type="entry name" value="Periplasmic binding protein-like I"/>
    <property type="match status" value="1"/>
</dbReference>
<dbReference type="Gene3D" id="3.40.50.2300">
    <property type="match status" value="2"/>
</dbReference>
<dbReference type="InterPro" id="IPR010982">
    <property type="entry name" value="Lambda_DNA-bd_dom_sf"/>
</dbReference>
<keyword evidence="1" id="KW-0805">Transcription regulation</keyword>
<dbReference type="AlphaFoldDB" id="A0AAU7DTI8"/>
<dbReference type="InterPro" id="IPR046335">
    <property type="entry name" value="LacI/GalR-like_sensor"/>
</dbReference>
<dbReference type="CDD" id="cd01574">
    <property type="entry name" value="PBP1_LacI"/>
    <property type="match status" value="1"/>
</dbReference>
<dbReference type="GO" id="GO:0000976">
    <property type="term" value="F:transcription cis-regulatory region binding"/>
    <property type="evidence" value="ECO:0007669"/>
    <property type="project" value="TreeGrafter"/>
</dbReference>